<evidence type="ECO:0000313" key="3">
    <source>
        <dbReference type="EMBL" id="SMQ69697.1"/>
    </source>
</evidence>
<feature type="chain" id="PRO_5012215782" description="Membrane-bound lysozyme-inhibitor of c-type lysozyme" evidence="2">
    <location>
        <begin position="25"/>
        <end position="166"/>
    </location>
</feature>
<accession>A0A1Y6F4I2</accession>
<feature type="compositionally biased region" description="Basic and acidic residues" evidence="1">
    <location>
        <begin position="135"/>
        <end position="145"/>
    </location>
</feature>
<evidence type="ECO:0000256" key="2">
    <source>
        <dbReference type="SAM" id="SignalP"/>
    </source>
</evidence>
<feature type="region of interest" description="Disordered" evidence="1">
    <location>
        <begin position="135"/>
        <end position="166"/>
    </location>
</feature>
<keyword evidence="4" id="KW-1185">Reference proteome</keyword>
<reference evidence="4" key="1">
    <citation type="submission" date="2017-04" db="EMBL/GenBank/DDBJ databases">
        <authorList>
            <person name="Varghese N."/>
            <person name="Submissions S."/>
        </authorList>
    </citation>
    <scope>NUCLEOTIDE SEQUENCE [LARGE SCALE GENOMIC DNA]</scope>
</reference>
<dbReference type="PROSITE" id="PS51257">
    <property type="entry name" value="PROKAR_LIPOPROTEIN"/>
    <property type="match status" value="1"/>
</dbReference>
<sequence>MKQINLLRSALPVTLLALAACAQPADDAPDGDETMMPVEPDGGIGDGAGPPTDSVAEGIPAALQGRWGLVPADCTSTRGDAKGLIEIDGESITFYESRAVLEEVETSQPTMIAARFAFTGEGQEWTRDMTWRLSDDGSQLDRSETGEDALAEPLTYTKCDTEGENA</sequence>
<gene>
    <name evidence="3" type="ORF">SAMN06297468_1884</name>
</gene>
<organism evidence="3 4">
    <name type="scientific">Altererythrobacter xiamenensis</name>
    <dbReference type="NCBI Taxonomy" id="1316679"/>
    <lineage>
        <taxon>Bacteria</taxon>
        <taxon>Pseudomonadati</taxon>
        <taxon>Pseudomonadota</taxon>
        <taxon>Alphaproteobacteria</taxon>
        <taxon>Sphingomonadales</taxon>
        <taxon>Erythrobacteraceae</taxon>
        <taxon>Altererythrobacter</taxon>
    </lineage>
</organism>
<protein>
    <recommendedName>
        <fullName evidence="5">Membrane-bound lysozyme-inhibitor of c-type lysozyme</fullName>
    </recommendedName>
</protein>
<name>A0A1Y6F4I2_9SPHN</name>
<dbReference type="AlphaFoldDB" id="A0A1Y6F4I2"/>
<evidence type="ECO:0008006" key="5">
    <source>
        <dbReference type="Google" id="ProtNLM"/>
    </source>
</evidence>
<keyword evidence="2" id="KW-0732">Signal</keyword>
<evidence type="ECO:0000313" key="4">
    <source>
        <dbReference type="Proteomes" id="UP000194420"/>
    </source>
</evidence>
<feature type="signal peptide" evidence="2">
    <location>
        <begin position="1"/>
        <end position="24"/>
    </location>
</feature>
<proteinExistence type="predicted"/>
<evidence type="ECO:0000256" key="1">
    <source>
        <dbReference type="SAM" id="MobiDB-lite"/>
    </source>
</evidence>
<dbReference type="Proteomes" id="UP000194420">
    <property type="component" value="Unassembled WGS sequence"/>
</dbReference>
<feature type="region of interest" description="Disordered" evidence="1">
    <location>
        <begin position="26"/>
        <end position="57"/>
    </location>
</feature>
<dbReference type="RefSeq" id="WP_200810317.1">
    <property type="nucleotide sequence ID" value="NZ_FXWG01000002.1"/>
</dbReference>
<dbReference type="EMBL" id="FXWG01000002">
    <property type="protein sequence ID" value="SMQ69697.1"/>
    <property type="molecule type" value="Genomic_DNA"/>
</dbReference>